<sequence length="325" mass="35147">MTDTTTGDDGWRRALVGFVPVPAAHARPELDASAARHLLRCTPTAWSALTTGGLTPHPTADGERFDSRDLFNLAVHSGSRASVPELALSLALRFARQDPRHWARERTWDLELTLTCPRHEGEGTWHAWPPVPCDAPAGPGEPLRRTGPDAAWTLRHRARTRGLHARLSSPRLRAETAAELARPLRYARMPAALRADPGWMAARGLVDCVSGTLALGRRLTAAGFAVRTRTGWLVGPQVSAHTWLEVHDDDGRWKCVDVAHHHLARTLFGAGAVAPESFAGSRPDRLVPTAAPAGEELFAHRCRAAGPAPDARISAVSRPGPPDRA</sequence>
<dbReference type="Proteomes" id="UP001499895">
    <property type="component" value="Unassembled WGS sequence"/>
</dbReference>
<evidence type="ECO:0000313" key="3">
    <source>
        <dbReference type="Proteomes" id="UP001499895"/>
    </source>
</evidence>
<organism evidence="2 3">
    <name type="scientific">Streptomyces stramineus</name>
    <dbReference type="NCBI Taxonomy" id="173861"/>
    <lineage>
        <taxon>Bacteria</taxon>
        <taxon>Bacillati</taxon>
        <taxon>Actinomycetota</taxon>
        <taxon>Actinomycetes</taxon>
        <taxon>Kitasatosporales</taxon>
        <taxon>Streptomycetaceae</taxon>
        <taxon>Streptomyces</taxon>
    </lineage>
</organism>
<accession>A0ABP3JSQ6</accession>
<comment type="caution">
    <text evidence="2">The sequence shown here is derived from an EMBL/GenBank/DDBJ whole genome shotgun (WGS) entry which is preliminary data.</text>
</comment>
<keyword evidence="3" id="KW-1185">Reference proteome</keyword>
<evidence type="ECO:0008006" key="4">
    <source>
        <dbReference type="Google" id="ProtNLM"/>
    </source>
</evidence>
<dbReference type="RefSeq" id="WP_344089859.1">
    <property type="nucleotide sequence ID" value="NZ_BAAAHB010000024.1"/>
</dbReference>
<reference evidence="3" key="1">
    <citation type="journal article" date="2019" name="Int. J. Syst. Evol. Microbiol.">
        <title>The Global Catalogue of Microorganisms (GCM) 10K type strain sequencing project: providing services to taxonomists for standard genome sequencing and annotation.</title>
        <authorList>
            <consortium name="The Broad Institute Genomics Platform"/>
            <consortium name="The Broad Institute Genome Sequencing Center for Infectious Disease"/>
            <person name="Wu L."/>
            <person name="Ma J."/>
        </authorList>
    </citation>
    <scope>NUCLEOTIDE SEQUENCE [LARGE SCALE GENOMIC DNA]</scope>
    <source>
        <strain evidence="3">JCM 10649</strain>
    </source>
</reference>
<feature type="region of interest" description="Disordered" evidence="1">
    <location>
        <begin position="306"/>
        <end position="325"/>
    </location>
</feature>
<evidence type="ECO:0000256" key="1">
    <source>
        <dbReference type="SAM" id="MobiDB-lite"/>
    </source>
</evidence>
<gene>
    <name evidence="2" type="ORF">GCM10009544_27160</name>
</gene>
<name>A0ABP3JSQ6_9ACTN</name>
<proteinExistence type="predicted"/>
<evidence type="ECO:0000313" key="2">
    <source>
        <dbReference type="EMBL" id="GAA0463257.1"/>
    </source>
</evidence>
<dbReference type="EMBL" id="BAAAHB010000024">
    <property type="protein sequence ID" value="GAA0463257.1"/>
    <property type="molecule type" value="Genomic_DNA"/>
</dbReference>
<protein>
    <recommendedName>
        <fullName evidence="4">Transglutaminase-like domain-containing protein</fullName>
    </recommendedName>
</protein>